<dbReference type="AlphaFoldDB" id="A0A8S1HGZ1"/>
<dbReference type="Proteomes" id="UP000835052">
    <property type="component" value="Unassembled WGS sequence"/>
</dbReference>
<evidence type="ECO:0000259" key="1">
    <source>
        <dbReference type="PROSITE" id="PS50013"/>
    </source>
</evidence>
<reference evidence="2" key="1">
    <citation type="submission" date="2020-10" db="EMBL/GenBank/DDBJ databases">
        <authorList>
            <person name="Kikuchi T."/>
        </authorList>
    </citation>
    <scope>NUCLEOTIDE SEQUENCE</scope>
    <source>
        <strain evidence="2">NKZ352</strain>
    </source>
</reference>
<comment type="caution">
    <text evidence="2">The sequence shown here is derived from an EMBL/GenBank/DDBJ whole genome shotgun (WGS) entry which is preliminary data.</text>
</comment>
<dbReference type="Gene3D" id="2.40.50.40">
    <property type="match status" value="1"/>
</dbReference>
<dbReference type="PROSITE" id="PS50013">
    <property type="entry name" value="CHROMO_2"/>
    <property type="match status" value="1"/>
</dbReference>
<dbReference type="CDD" id="cd00024">
    <property type="entry name" value="CD_CSD"/>
    <property type="match status" value="1"/>
</dbReference>
<sequence length="217" mass="25078">MPPKRRKMSSVAEDPVYEVEAIIGHLSFEEAHQRELNGILKPKLTLSMKEKSAKKHSKYVFLTRWLGWGEAGDTWEPESNLTTCKTILKDLFTWSETRPQIPRNKVENVIDVISFENWTYVERSHFCSIYDATWVLTGSNQPVNVTVAVYPDDKQTKSMIIALRLIKHNLIVRCFGRTVLNGKIGVVFEMPEKRPSLYSSEPRRFFESVNGEESVKR</sequence>
<evidence type="ECO:0000313" key="3">
    <source>
        <dbReference type="Proteomes" id="UP000835052"/>
    </source>
</evidence>
<evidence type="ECO:0000313" key="2">
    <source>
        <dbReference type="EMBL" id="CAD6195877.1"/>
    </source>
</evidence>
<dbReference type="Pfam" id="PF00385">
    <property type="entry name" value="Chromo"/>
    <property type="match status" value="1"/>
</dbReference>
<dbReference type="InterPro" id="IPR000953">
    <property type="entry name" value="Chromo/chromo_shadow_dom"/>
</dbReference>
<dbReference type="InterPro" id="IPR016197">
    <property type="entry name" value="Chromo-like_dom_sf"/>
</dbReference>
<dbReference type="EMBL" id="CAJGYM010000062">
    <property type="protein sequence ID" value="CAD6195877.1"/>
    <property type="molecule type" value="Genomic_DNA"/>
</dbReference>
<dbReference type="SUPFAM" id="SSF54160">
    <property type="entry name" value="Chromo domain-like"/>
    <property type="match status" value="1"/>
</dbReference>
<name>A0A8S1HGZ1_9PELO</name>
<gene>
    <name evidence="2" type="ORF">CAUJ_LOCUS11795</name>
</gene>
<organism evidence="2 3">
    <name type="scientific">Caenorhabditis auriculariae</name>
    <dbReference type="NCBI Taxonomy" id="2777116"/>
    <lineage>
        <taxon>Eukaryota</taxon>
        <taxon>Metazoa</taxon>
        <taxon>Ecdysozoa</taxon>
        <taxon>Nematoda</taxon>
        <taxon>Chromadorea</taxon>
        <taxon>Rhabditida</taxon>
        <taxon>Rhabditina</taxon>
        <taxon>Rhabditomorpha</taxon>
        <taxon>Rhabditoidea</taxon>
        <taxon>Rhabditidae</taxon>
        <taxon>Peloderinae</taxon>
        <taxon>Caenorhabditis</taxon>
    </lineage>
</organism>
<dbReference type="InterPro" id="IPR023780">
    <property type="entry name" value="Chromo_domain"/>
</dbReference>
<keyword evidence="3" id="KW-1185">Reference proteome</keyword>
<dbReference type="SMART" id="SM00298">
    <property type="entry name" value="CHROMO"/>
    <property type="match status" value="1"/>
</dbReference>
<feature type="domain" description="Chromo" evidence="1">
    <location>
        <begin position="17"/>
        <end position="103"/>
    </location>
</feature>
<protein>
    <recommendedName>
        <fullName evidence="1">Chromo domain-containing protein</fullName>
    </recommendedName>
</protein>
<dbReference type="OrthoDB" id="6357915at2759"/>
<proteinExistence type="predicted"/>
<accession>A0A8S1HGZ1</accession>